<dbReference type="Pfam" id="PF00934">
    <property type="entry name" value="PE"/>
    <property type="match status" value="1"/>
</dbReference>
<reference evidence="2 3" key="1">
    <citation type="submission" date="2020-07" db="EMBL/GenBank/DDBJ databases">
        <title>Mycobacterium kansasii (former subtype) with zoonotic potential isolated from diseased indoor pet cat, Japan.</title>
        <authorList>
            <person name="Fukano H."/>
            <person name="Terazono T."/>
            <person name="Hoshino Y."/>
        </authorList>
    </citation>
    <scope>NUCLEOTIDE SEQUENCE [LARGE SCALE GENOMIC DNA]</scope>
    <source>
        <strain evidence="2 3">Kuro-I</strain>
    </source>
</reference>
<protein>
    <recommendedName>
        <fullName evidence="1">PE domain-containing protein</fullName>
    </recommendedName>
</protein>
<proteinExistence type="predicted"/>
<dbReference type="EMBL" id="AP023343">
    <property type="protein sequence ID" value="BCI92712.1"/>
    <property type="molecule type" value="Genomic_DNA"/>
</dbReference>
<feature type="domain" description="PE" evidence="1">
    <location>
        <begin position="4"/>
        <end position="94"/>
    </location>
</feature>
<organism evidence="2 3">
    <name type="scientific">Mycobacterium kansasii</name>
    <dbReference type="NCBI Taxonomy" id="1768"/>
    <lineage>
        <taxon>Bacteria</taxon>
        <taxon>Bacillati</taxon>
        <taxon>Actinomycetota</taxon>
        <taxon>Actinomycetes</taxon>
        <taxon>Mycobacteriales</taxon>
        <taxon>Mycobacteriaceae</taxon>
        <taxon>Mycobacterium</taxon>
    </lineage>
</organism>
<dbReference type="AlphaFoldDB" id="A0A7G1IR94"/>
<name>A0A7G1IR94_MYCKA</name>
<evidence type="ECO:0000313" key="3">
    <source>
        <dbReference type="Proteomes" id="UP000516380"/>
    </source>
</evidence>
<accession>A0A7G1IR94</accession>
<evidence type="ECO:0000259" key="1">
    <source>
        <dbReference type="Pfam" id="PF00934"/>
    </source>
</evidence>
<evidence type="ECO:0000313" key="2">
    <source>
        <dbReference type="EMBL" id="BCI92712.1"/>
    </source>
</evidence>
<dbReference type="Proteomes" id="UP000516380">
    <property type="component" value="Chromosome"/>
</dbReference>
<dbReference type="InterPro" id="IPR000084">
    <property type="entry name" value="PE-PGRS_N"/>
</dbReference>
<sequence length="192" mass="19535">MPHVIASLEMLTAAATDVAGVGAAISAANAAAAGPTMGLMAAAADEVSAAIAALFSDHALQYQALSAQAAALHDRFVLALTGAAGAYAAAEAANASPLQTLGQGTLAALNTPAAAVFGRPLIGNGANGAPGSGEAGGPGGLLFGNGGNGVQVRPGRPGCRWVRRTVRQRWGRWRRRCRRVRRQWRYRWVAVG</sequence>
<dbReference type="InterPro" id="IPR038332">
    <property type="entry name" value="PPE_sf"/>
</dbReference>
<keyword evidence="3" id="KW-1185">Reference proteome</keyword>
<dbReference type="SUPFAM" id="SSF140459">
    <property type="entry name" value="PE/PPE dimer-like"/>
    <property type="match status" value="1"/>
</dbReference>
<gene>
    <name evidence="2" type="ORF">NIIDMKKI_79180</name>
</gene>
<dbReference type="Gene3D" id="1.10.287.850">
    <property type="entry name" value="HP0062-like domain"/>
    <property type="match status" value="1"/>
</dbReference>